<dbReference type="PANTHER" id="PTHR30304:SF0">
    <property type="entry name" value="D-TAGATOSE-1,6-BISPHOSPHATE ALDOLASE SUBUNIT GATY-RELATED"/>
    <property type="match status" value="1"/>
</dbReference>
<dbReference type="Pfam" id="PF01116">
    <property type="entry name" value="F_bP_aldolase"/>
    <property type="match status" value="1"/>
</dbReference>
<feature type="binding site" evidence="3">
    <location>
        <position position="140"/>
    </location>
    <ligand>
        <name>Zn(2+)</name>
        <dbReference type="ChEBI" id="CHEBI:29105"/>
        <label>2</label>
    </ligand>
</feature>
<name>A0A7Y0EJB6_9CLOT</name>
<feature type="binding site" evidence="2">
    <location>
        <begin position="234"/>
        <end position="237"/>
    </location>
    <ligand>
        <name>dihydroxyacetone phosphate</name>
        <dbReference type="ChEBI" id="CHEBI:57642"/>
    </ligand>
</feature>
<feature type="binding site" evidence="3">
    <location>
        <position position="184"/>
    </location>
    <ligand>
        <name>Zn(2+)</name>
        <dbReference type="ChEBI" id="CHEBI:29105"/>
        <label>1</label>
        <note>catalytic</note>
    </ligand>
</feature>
<organism evidence="4 5">
    <name type="scientific">Clostridium muellerianum</name>
    <dbReference type="NCBI Taxonomy" id="2716538"/>
    <lineage>
        <taxon>Bacteria</taxon>
        <taxon>Bacillati</taxon>
        <taxon>Bacillota</taxon>
        <taxon>Clostridia</taxon>
        <taxon>Eubacteriales</taxon>
        <taxon>Clostridiaceae</taxon>
        <taxon>Clostridium</taxon>
    </lineage>
</organism>
<dbReference type="InterPro" id="IPR000771">
    <property type="entry name" value="FBA_II"/>
</dbReference>
<dbReference type="NCBIfam" id="NF005288">
    <property type="entry name" value="PRK06806.1"/>
    <property type="match status" value="1"/>
</dbReference>
<dbReference type="GO" id="GO:0016832">
    <property type="term" value="F:aldehyde-lyase activity"/>
    <property type="evidence" value="ECO:0007669"/>
    <property type="project" value="InterPro"/>
</dbReference>
<reference evidence="4 5" key="2">
    <citation type="submission" date="2020-06" db="EMBL/GenBank/DDBJ databases">
        <title>Complete Genome Sequence of Clostridium muelleri sp. nov. P21T, an Acid-Alcohol Producing Acetogen Isolated from Old Hay.</title>
        <authorList>
            <person name="Duncan K.E."/>
            <person name="Tanner R.S."/>
        </authorList>
    </citation>
    <scope>NUCLEOTIDE SEQUENCE [LARGE SCALE GENOMIC DNA]</scope>
    <source>
        <strain evidence="4 5">P21</strain>
    </source>
</reference>
<protein>
    <submittedName>
        <fullName evidence="4">Class II aldolase</fullName>
    </submittedName>
</protein>
<dbReference type="SUPFAM" id="SSF51569">
    <property type="entry name" value="Aldolase"/>
    <property type="match status" value="1"/>
</dbReference>
<feature type="binding site" evidence="2">
    <location>
        <position position="185"/>
    </location>
    <ligand>
        <name>dihydroxyacetone phosphate</name>
        <dbReference type="ChEBI" id="CHEBI:57642"/>
    </ligand>
</feature>
<feature type="binding site" evidence="3">
    <location>
        <position position="89"/>
    </location>
    <ligand>
        <name>Zn(2+)</name>
        <dbReference type="ChEBI" id="CHEBI:29105"/>
        <label>1</label>
        <note>catalytic</note>
    </ligand>
</feature>
<dbReference type="PROSITE" id="PS00806">
    <property type="entry name" value="ALDOLASE_CLASS_II_2"/>
    <property type="match status" value="1"/>
</dbReference>
<evidence type="ECO:0000256" key="2">
    <source>
        <dbReference type="PIRSR" id="PIRSR001359-2"/>
    </source>
</evidence>
<dbReference type="GO" id="GO:0005975">
    <property type="term" value="P:carbohydrate metabolic process"/>
    <property type="evidence" value="ECO:0007669"/>
    <property type="project" value="InterPro"/>
</dbReference>
<evidence type="ECO:0000256" key="3">
    <source>
        <dbReference type="PIRSR" id="PIRSR001359-3"/>
    </source>
</evidence>
<reference evidence="4 5" key="1">
    <citation type="submission" date="2020-04" db="EMBL/GenBank/DDBJ databases">
        <authorList>
            <person name="Doyle D.A."/>
        </authorList>
    </citation>
    <scope>NUCLEOTIDE SEQUENCE [LARGE SCALE GENOMIC DNA]</scope>
    <source>
        <strain evidence="4 5">P21</strain>
    </source>
</reference>
<comment type="caution">
    <text evidence="4">The sequence shown here is derived from an EMBL/GenBank/DDBJ whole genome shotgun (WGS) entry which is preliminary data.</text>
</comment>
<dbReference type="Proteomes" id="UP000537131">
    <property type="component" value="Unassembled WGS sequence"/>
</dbReference>
<feature type="active site" description="Proton donor" evidence="1">
    <location>
        <position position="88"/>
    </location>
</feature>
<feature type="binding site" evidence="3">
    <location>
        <position position="212"/>
    </location>
    <ligand>
        <name>Zn(2+)</name>
        <dbReference type="ChEBI" id="CHEBI:29105"/>
        <label>1</label>
        <note>catalytic</note>
    </ligand>
</feature>
<gene>
    <name evidence="4" type="ORF">HBE96_16190</name>
</gene>
<dbReference type="GO" id="GO:0008270">
    <property type="term" value="F:zinc ion binding"/>
    <property type="evidence" value="ECO:0007669"/>
    <property type="project" value="InterPro"/>
</dbReference>
<dbReference type="EMBL" id="JABBNI010000036">
    <property type="protein sequence ID" value="NMM64167.1"/>
    <property type="molecule type" value="Genomic_DNA"/>
</dbReference>
<keyword evidence="3" id="KW-0862">Zinc</keyword>
<dbReference type="InterPro" id="IPR050246">
    <property type="entry name" value="Class_II_FBP_aldolase"/>
</dbReference>
<evidence type="ECO:0000256" key="1">
    <source>
        <dbReference type="PIRSR" id="PIRSR001359-1"/>
    </source>
</evidence>
<evidence type="ECO:0000313" key="4">
    <source>
        <dbReference type="EMBL" id="NMM64167.1"/>
    </source>
</evidence>
<dbReference type="InterPro" id="IPR013785">
    <property type="entry name" value="Aldolase_TIM"/>
</dbReference>
<evidence type="ECO:0000313" key="5">
    <source>
        <dbReference type="Proteomes" id="UP000537131"/>
    </source>
</evidence>
<dbReference type="CDD" id="cd00947">
    <property type="entry name" value="TBP_aldolase_IIB"/>
    <property type="match status" value="1"/>
</dbReference>
<comment type="cofactor">
    <cofactor evidence="3">
        <name>Zn(2+)</name>
        <dbReference type="ChEBI" id="CHEBI:29105"/>
    </cofactor>
    <text evidence="3">Binds 2 Zn(2+) ions per subunit. One is catalytic and the other provides a structural contribution.</text>
</comment>
<proteinExistence type="predicted"/>
<feature type="binding site" evidence="3">
    <location>
        <position position="110"/>
    </location>
    <ligand>
        <name>Zn(2+)</name>
        <dbReference type="ChEBI" id="CHEBI:29105"/>
        <label>2</label>
    </ligand>
</feature>
<dbReference type="NCBIfam" id="TIGR00167">
    <property type="entry name" value="cbbA"/>
    <property type="match status" value="1"/>
</dbReference>
<feature type="binding site" evidence="2">
    <location>
        <begin position="213"/>
        <end position="215"/>
    </location>
    <ligand>
        <name>dihydroxyacetone phosphate</name>
        <dbReference type="ChEBI" id="CHEBI:57642"/>
    </ligand>
</feature>
<accession>A0A7Y0EJB6</accession>
<sequence>MEVGEIVPIANLKDLLTEAKKGNYAVGAFSIANMEMIMGAIKAAEELNAPIILQIAQVRLKHSPLQLIGPIMMSAAKNAKVPVAVHLDHGVTMECVNEALKLGFTSVMIDGSKYSLEENIDLTKKVKKEAEKYGASVEAEIGRVGGSEDGSEDISALYTDTQDAKKFYEETGVNALAIGIGNAHGVYKGTPNLNFSVLQDVSKNVNVPLVLHGGSGISDEDFRKCVSLGMRKVNIATATFMSVAENVKKLCESNNVDYFKLHEAEIEGAYLNVKRHIKIFGTENKA</sequence>
<keyword evidence="5" id="KW-1185">Reference proteome</keyword>
<dbReference type="PANTHER" id="PTHR30304">
    <property type="entry name" value="D-TAGATOSE-1,6-BISPHOSPHATE ALDOLASE"/>
    <property type="match status" value="1"/>
</dbReference>
<dbReference type="AlphaFoldDB" id="A0A7Y0EJB6"/>
<dbReference type="PIRSF" id="PIRSF001359">
    <property type="entry name" value="F_bP_aldolase_II"/>
    <property type="match status" value="1"/>
</dbReference>
<dbReference type="Gene3D" id="3.20.20.70">
    <property type="entry name" value="Aldolase class I"/>
    <property type="match status" value="1"/>
</dbReference>
<keyword evidence="3" id="KW-0479">Metal-binding</keyword>